<gene>
    <name evidence="2" type="ORF">NARC_50138</name>
</gene>
<evidence type="ECO:0000256" key="1">
    <source>
        <dbReference type="SAM" id="MobiDB-lite"/>
    </source>
</evidence>
<evidence type="ECO:0000313" key="2">
    <source>
        <dbReference type="EMBL" id="TVP40957.1"/>
    </source>
</evidence>
<feature type="region of interest" description="Disordered" evidence="1">
    <location>
        <begin position="79"/>
        <end position="124"/>
    </location>
</feature>
<dbReference type="AlphaFoldDB" id="A0A557SWH0"/>
<keyword evidence="3" id="KW-1185">Reference proteome</keyword>
<dbReference type="OrthoDB" id="379180at2157"/>
<organism evidence="2 3">
    <name type="scientific">Candidatus Nitrosocosmicus arcticus</name>
    <dbReference type="NCBI Taxonomy" id="2035267"/>
    <lineage>
        <taxon>Archaea</taxon>
        <taxon>Nitrososphaerota</taxon>
        <taxon>Nitrososphaeria</taxon>
        <taxon>Nitrososphaerales</taxon>
        <taxon>Nitrososphaeraceae</taxon>
        <taxon>Candidatus Nitrosocosmicus</taxon>
    </lineage>
</organism>
<dbReference type="RefSeq" id="WP_144729749.1">
    <property type="nucleotide sequence ID" value="NZ_ML675581.1"/>
</dbReference>
<comment type="caution">
    <text evidence="2">The sequence shown here is derived from an EMBL/GenBank/DDBJ whole genome shotgun (WGS) entry which is preliminary data.</text>
</comment>
<protein>
    <submittedName>
        <fullName evidence="2">Uncharacterized protein</fullName>
    </submittedName>
</protein>
<sequence>MKTKLILSFGVMPLMLATLFLTVATSMDANAQNNTKQVIQQPLAQTADPQQIKNYLNGAIQALDNGNNTQAELQLDLADEQMELLTGTNSVEDDKGEEDEVEEGPGEDADEQGDVDVNDKEDAP</sequence>
<dbReference type="EMBL" id="VOAH01000005">
    <property type="protein sequence ID" value="TVP40957.1"/>
    <property type="molecule type" value="Genomic_DNA"/>
</dbReference>
<feature type="compositionally biased region" description="Acidic residues" evidence="1">
    <location>
        <begin position="94"/>
        <end position="116"/>
    </location>
</feature>
<reference evidence="2 3" key="1">
    <citation type="journal article" date="2019" name="Front. Microbiol.">
        <title>Ammonia Oxidation by the Arctic Terrestrial Thaumarchaeote Candidatus Nitrosocosmicus arcticus Is Stimulated by Increasing Temperatures.</title>
        <authorList>
            <person name="Alves R.J.E."/>
            <person name="Kerou M."/>
            <person name="Zappe A."/>
            <person name="Bittner R."/>
            <person name="Abby S.S."/>
            <person name="Schmidt H.A."/>
            <person name="Pfeifer K."/>
            <person name="Schleper C."/>
        </authorList>
    </citation>
    <scope>NUCLEOTIDE SEQUENCE [LARGE SCALE GENOMIC DNA]</scope>
    <source>
        <strain evidence="2 3">Kfb</strain>
    </source>
</reference>
<dbReference type="Proteomes" id="UP000315289">
    <property type="component" value="Unassembled WGS sequence"/>
</dbReference>
<proteinExistence type="predicted"/>
<name>A0A557SWH0_9ARCH</name>
<evidence type="ECO:0000313" key="3">
    <source>
        <dbReference type="Proteomes" id="UP000315289"/>
    </source>
</evidence>
<accession>A0A557SWH0</accession>